<proteinExistence type="predicted"/>
<organism evidence="2">
    <name type="scientific">mine drainage metagenome</name>
    <dbReference type="NCBI Taxonomy" id="410659"/>
    <lineage>
        <taxon>unclassified sequences</taxon>
        <taxon>metagenomes</taxon>
        <taxon>ecological metagenomes</taxon>
    </lineage>
</organism>
<accession>A0A1J5RJ67</accession>
<evidence type="ECO:0000256" key="1">
    <source>
        <dbReference type="SAM" id="MobiDB-lite"/>
    </source>
</evidence>
<dbReference type="AlphaFoldDB" id="A0A1J5RJ67"/>
<name>A0A1J5RJ67_9ZZZZ</name>
<comment type="caution">
    <text evidence="2">The sequence shown here is derived from an EMBL/GenBank/DDBJ whole genome shotgun (WGS) entry which is preliminary data.</text>
</comment>
<gene>
    <name evidence="2" type="ORF">GALL_284660</name>
</gene>
<sequence>MNPCSFGTSHCVANDGVQLTTMARRCVRVSLAVARPIKASASWQAVWYSRPAAVRASPRGRRSNKGQPRNSSSLRSCSVCSSRRVTSTTVHTAIGLPCGCGSSLPDRSQLISSPSRHLRCTLSNCTAPDSYIRGYRSWMRWNSIGSAYSDIVGWPTSSSTPS</sequence>
<protein>
    <submittedName>
        <fullName evidence="2">Uncharacterized protein</fullName>
    </submittedName>
</protein>
<reference evidence="2" key="1">
    <citation type="submission" date="2016-10" db="EMBL/GenBank/DDBJ databases">
        <title>Sequence of Gallionella enrichment culture.</title>
        <authorList>
            <person name="Poehlein A."/>
            <person name="Muehling M."/>
            <person name="Daniel R."/>
        </authorList>
    </citation>
    <scope>NUCLEOTIDE SEQUENCE</scope>
</reference>
<dbReference type="EMBL" id="MLJW01000322">
    <property type="protein sequence ID" value="OIQ89619.1"/>
    <property type="molecule type" value="Genomic_DNA"/>
</dbReference>
<evidence type="ECO:0000313" key="2">
    <source>
        <dbReference type="EMBL" id="OIQ89619.1"/>
    </source>
</evidence>
<feature type="region of interest" description="Disordered" evidence="1">
    <location>
        <begin position="56"/>
        <end position="75"/>
    </location>
</feature>